<keyword evidence="4" id="KW-0819">tRNA processing</keyword>
<dbReference type="InterPro" id="IPR056167">
    <property type="entry name" value="A-sol_ELP1"/>
</dbReference>
<reference evidence="12" key="2">
    <citation type="submission" date="2023-07" db="EMBL/GenBank/DDBJ databases">
        <authorList>
            <consortium name="Lawrence Berkeley National Laboratory"/>
            <person name="Haridas S."/>
            <person name="Hensen N."/>
            <person name="Bonometti L."/>
            <person name="Westerberg I."/>
            <person name="Brannstrom I.O."/>
            <person name="Guillou S."/>
            <person name="Cros-Aarteil S."/>
            <person name="Calhoun S."/>
            <person name="Kuo A."/>
            <person name="Mondo S."/>
            <person name="Pangilinan J."/>
            <person name="Riley R."/>
            <person name="LaButti K."/>
            <person name="Andreopoulos B."/>
            <person name="Lipzen A."/>
            <person name="Chen C."/>
            <person name="Yanf M."/>
            <person name="Daum C."/>
            <person name="Ng V."/>
            <person name="Clum A."/>
            <person name="Steindorff A."/>
            <person name="Ohm R."/>
            <person name="Martin F."/>
            <person name="Silar P."/>
            <person name="Natvig D."/>
            <person name="Lalanne C."/>
            <person name="Gautier V."/>
            <person name="Ament-velasquez S.L."/>
            <person name="Kruys A."/>
            <person name="Hutchinson M.I."/>
            <person name="Powell A.J."/>
            <person name="Barry K."/>
            <person name="Miller A.N."/>
            <person name="Grigoriev I.V."/>
            <person name="Debuchy R."/>
            <person name="Gladieux P."/>
            <person name="Thoren M.H."/>
            <person name="Johannesson H."/>
        </authorList>
    </citation>
    <scope>NUCLEOTIDE SEQUENCE</scope>
    <source>
        <strain evidence="12">FGSC 1904</strain>
    </source>
</reference>
<evidence type="ECO:0000256" key="5">
    <source>
        <dbReference type="PIRNR" id="PIRNR017233"/>
    </source>
</evidence>
<dbReference type="GO" id="GO:0002926">
    <property type="term" value="P:tRNA wobble base 5-methoxycarbonylmethyl-2-thiouridinylation"/>
    <property type="evidence" value="ECO:0007669"/>
    <property type="project" value="TreeGrafter"/>
</dbReference>
<dbReference type="Pfam" id="PF23797">
    <property type="entry name" value="Beta-prop_ELP1_2nd"/>
    <property type="match status" value="1"/>
</dbReference>
<evidence type="ECO:0000259" key="9">
    <source>
        <dbReference type="Pfam" id="PF23878"/>
    </source>
</evidence>
<dbReference type="Pfam" id="PF04762">
    <property type="entry name" value="Beta-prop_ELP1_1st"/>
    <property type="match status" value="1"/>
</dbReference>
<feature type="domain" description="ELP1 N-terminal second beta-propeller" evidence="8">
    <location>
        <begin position="416"/>
        <end position="674"/>
    </location>
</feature>
<comment type="caution">
    <text evidence="12">The sequence shown here is derived from an EMBL/GenBank/DDBJ whole genome shotgun (WGS) entry which is preliminary data.</text>
</comment>
<evidence type="ECO:0000256" key="3">
    <source>
        <dbReference type="ARBA" id="ARBA00022490"/>
    </source>
</evidence>
<organism evidence="12 13">
    <name type="scientific">Sordaria brevicollis</name>
    <dbReference type="NCBI Taxonomy" id="83679"/>
    <lineage>
        <taxon>Eukaryota</taxon>
        <taxon>Fungi</taxon>
        <taxon>Dikarya</taxon>
        <taxon>Ascomycota</taxon>
        <taxon>Pezizomycotina</taxon>
        <taxon>Sordariomycetes</taxon>
        <taxon>Sordariomycetidae</taxon>
        <taxon>Sordariales</taxon>
        <taxon>Sordariaceae</taxon>
        <taxon>Sordaria</taxon>
    </lineage>
</organism>
<dbReference type="Proteomes" id="UP001281003">
    <property type="component" value="Unassembled WGS sequence"/>
</dbReference>
<dbReference type="InterPro" id="IPR056166">
    <property type="entry name" value="TPR_ELP1"/>
</dbReference>
<evidence type="ECO:0000256" key="2">
    <source>
        <dbReference type="ARBA" id="ARBA00006086"/>
    </source>
</evidence>
<dbReference type="PROSITE" id="PS51257">
    <property type="entry name" value="PROKAR_LIPOPROTEIN"/>
    <property type="match status" value="1"/>
</dbReference>
<dbReference type="Pfam" id="PF23878">
    <property type="entry name" value="TPR_ELP1"/>
    <property type="match status" value="1"/>
</dbReference>
<feature type="domain" description="ELP1 three-helical bundle" evidence="11">
    <location>
        <begin position="1086"/>
        <end position="1274"/>
    </location>
</feature>
<dbReference type="GO" id="GO:0000049">
    <property type="term" value="F:tRNA binding"/>
    <property type="evidence" value="ECO:0007669"/>
    <property type="project" value="TreeGrafter"/>
</dbReference>
<comment type="pathway">
    <text evidence="1">tRNA modification; 5-methoxycarbonylmethyl-2-thiouridine-tRNA biosynthesis.</text>
</comment>
<feature type="domain" description="ELP1 TPR" evidence="9">
    <location>
        <begin position="912"/>
        <end position="1076"/>
    </location>
</feature>
<dbReference type="GO" id="GO:0033588">
    <property type="term" value="C:elongator holoenzyme complex"/>
    <property type="evidence" value="ECO:0007669"/>
    <property type="project" value="InterPro"/>
</dbReference>
<reference evidence="12" key="1">
    <citation type="journal article" date="2023" name="Mol. Phylogenet. Evol.">
        <title>Genome-scale phylogeny and comparative genomics of the fungal order Sordariales.</title>
        <authorList>
            <person name="Hensen N."/>
            <person name="Bonometti L."/>
            <person name="Westerberg I."/>
            <person name="Brannstrom I.O."/>
            <person name="Guillou S."/>
            <person name="Cros-Aarteil S."/>
            <person name="Calhoun S."/>
            <person name="Haridas S."/>
            <person name="Kuo A."/>
            <person name="Mondo S."/>
            <person name="Pangilinan J."/>
            <person name="Riley R."/>
            <person name="LaButti K."/>
            <person name="Andreopoulos B."/>
            <person name="Lipzen A."/>
            <person name="Chen C."/>
            <person name="Yan M."/>
            <person name="Daum C."/>
            <person name="Ng V."/>
            <person name="Clum A."/>
            <person name="Steindorff A."/>
            <person name="Ohm R.A."/>
            <person name="Martin F."/>
            <person name="Silar P."/>
            <person name="Natvig D.O."/>
            <person name="Lalanne C."/>
            <person name="Gautier V."/>
            <person name="Ament-Velasquez S.L."/>
            <person name="Kruys A."/>
            <person name="Hutchinson M.I."/>
            <person name="Powell A.J."/>
            <person name="Barry K."/>
            <person name="Miller A.N."/>
            <person name="Grigoriev I.V."/>
            <person name="Debuchy R."/>
            <person name="Gladieux P."/>
            <person name="Hiltunen Thoren M."/>
            <person name="Johannesson H."/>
        </authorList>
    </citation>
    <scope>NUCLEOTIDE SEQUENCE</scope>
    <source>
        <strain evidence="12">FGSC 1904</strain>
    </source>
</reference>
<sequence length="1337" mass="148264">MRNLRNIGHGAYKRPGFLAPISASCWDVSSDEIIVAHGPTQDFPRIELVRLVKDSNEASNLESKPLASWDAPSPDSIISLHHFPDTTTTCLITSSGDIITITEDEYSSTPGEAHVEIVGTLSPSISSARWSPDEELLTVVTGDGQVLFMSRSFDVITSSSMSADDLKLSKHVSVGWGKKETQFQGRGAKAKALRDPTIPEKVDEGRLSERDDGKKCTISWRGDGAYVAVNFYSEETGGRRVVRVYNRDGELDSVSEPVDGLEGSLSWRPEGNLMAGVQRFSSAEGKVDVVFFERNGLRHGQFTLQIPHDKPEVAEDLALEWNADSTVLAVVMRDRVQLYTMGNYHWYLKQEIPCAEYAQLAAANEENGRWTLPWFSWHAEKPLLFAVAAQERALWFEFILSIARGPMCSGMGDVAVIDGRTIKFTPFQTANVPPPMALYDVDVDYPVTDIAFLKDGSQMAVLHQKGMHLFALEKQGPIGRRATPKLLKTIPLDSFENKCYLQIAFSAPSQIQVLSLDDFQLQITAWDFDQELMLGEVGTGLHAVNLTSADETSVEDGAVVQDRQGNITRVSIETGETVLGKFPALLPWATYPTYEDQFIAFGLSRNGHLYANSRQLVKNCTSFVVTDKHLIYTTSNHFVKFIHLAANVDELDVPLDDPETDERCRSIERGGRLVTAMPSRMSIVLQMPRGNLETIYPRAMVLAGIRQLVEEKEYGAAFATCRTQRVDMNILYDHRPEQFLENVGLFIDQVKNAADIDLFLSTLKEEDVTQTMYRNTKAGTVTAAATQQSALLTTAPKASKINTICDAVLHSLKAKKNANLQNIITAHVCKNPPALSDGLQVVASLMEEDETLAERAVEHICFLVDVNKLYDHALSLYNLELTLLVAQQSQRDPREYLPFIQSLHKMEPLRRQFTIDDHLSFHQKALVHLRAIANTYSEEVESYIVKHQLYPAALALYRNEPTPLRTITALYAAHLRSLSKFRDAGLAYESLGDYPNATECYMKAGSSSWRECLFTSSLDPSLTSEQRTEIASTLCDALREAKDWAAVATIQSQHLSSIESAITALCKGYHFADAFRLISLHSRPELLESHLDPGLLDAFSSSTEFLADCKSQLKAQVPRILELRVKAAEDPLAFYEGENPFGTRTGGPNGDIPDDISIAASSRVSTSASLFTRYTGKGSQVTGTVASNVSRATSKNRKREEKKRARGRKGTVYEEEYLVNSVRRLVERVEGSARQEVERLVAALVRRGMAERARAIEGSMKDVVEGCERAVAEVWPQQTGQQQVDQNGAEGGDNWEGADWRPTGGDAVLADSIEAMRRGVGKPVVKKFERLSLLGGR</sequence>
<dbReference type="InterPro" id="IPR056169">
    <property type="entry name" value="HB_ELP1"/>
</dbReference>
<dbReference type="InterPro" id="IPR056165">
    <property type="entry name" value="Beta-prop_ELP1_2nd"/>
</dbReference>
<evidence type="ECO:0000259" key="8">
    <source>
        <dbReference type="Pfam" id="PF23797"/>
    </source>
</evidence>
<feature type="region of interest" description="Disordered" evidence="6">
    <location>
        <begin position="1276"/>
        <end position="1303"/>
    </location>
</feature>
<name>A0AAE0PBV9_SORBR</name>
<keyword evidence="3 5" id="KW-0963">Cytoplasm</keyword>
<dbReference type="SUPFAM" id="SSF82171">
    <property type="entry name" value="DPP6 N-terminal domain-like"/>
    <property type="match status" value="1"/>
</dbReference>
<evidence type="ECO:0000259" key="10">
    <source>
        <dbReference type="Pfam" id="PF23925"/>
    </source>
</evidence>
<dbReference type="PANTHER" id="PTHR12747">
    <property type="entry name" value="ELONGATOR COMPLEX PROTEIN 1"/>
    <property type="match status" value="1"/>
</dbReference>
<evidence type="ECO:0000259" key="7">
    <source>
        <dbReference type="Pfam" id="PF04762"/>
    </source>
</evidence>
<evidence type="ECO:0000256" key="1">
    <source>
        <dbReference type="ARBA" id="ARBA00005043"/>
    </source>
</evidence>
<feature type="region of interest" description="Disordered" evidence="6">
    <location>
        <begin position="1180"/>
        <end position="1207"/>
    </location>
</feature>
<feature type="compositionally biased region" description="Low complexity" evidence="6">
    <location>
        <begin position="1277"/>
        <end position="1286"/>
    </location>
</feature>
<evidence type="ECO:0000256" key="6">
    <source>
        <dbReference type="SAM" id="MobiDB-lite"/>
    </source>
</evidence>
<evidence type="ECO:0000259" key="11">
    <source>
        <dbReference type="Pfam" id="PF23936"/>
    </source>
</evidence>
<dbReference type="PIRSF" id="PIRSF017233">
    <property type="entry name" value="IKAP"/>
    <property type="match status" value="1"/>
</dbReference>
<dbReference type="GO" id="GO:0005634">
    <property type="term" value="C:nucleus"/>
    <property type="evidence" value="ECO:0007669"/>
    <property type="project" value="UniProtKB-SubCell"/>
</dbReference>
<dbReference type="PANTHER" id="PTHR12747:SF0">
    <property type="entry name" value="ELONGATOR COMPLEX PROTEIN 1"/>
    <property type="match status" value="1"/>
</dbReference>
<feature type="domain" description="ELP1 first N-terminal beta-propeller" evidence="7">
    <location>
        <begin position="1"/>
        <end position="379"/>
    </location>
</feature>
<feature type="domain" description="ELP1 alpha-solenoid" evidence="10">
    <location>
        <begin position="698"/>
        <end position="903"/>
    </location>
</feature>
<evidence type="ECO:0000256" key="4">
    <source>
        <dbReference type="ARBA" id="ARBA00022694"/>
    </source>
</evidence>
<comment type="function">
    <text evidence="5">Component of the elongator complex which is required for multiple tRNA modifications, including mcm5U (5-methoxycarbonylmethyl uridine), mcm5s2U (5-methoxycarbonylmethyl-2-thiouridine), and ncm5U (5-carbamoylmethyl uridine). The elongator complex catalyzes formation of carboxymethyluridine in the wobble base at position 34 in tRNAs.</text>
</comment>
<accession>A0AAE0PBV9</accession>
<evidence type="ECO:0000313" key="12">
    <source>
        <dbReference type="EMBL" id="KAK3397033.1"/>
    </source>
</evidence>
<dbReference type="InterPro" id="IPR056164">
    <property type="entry name" value="Beta-prop_ELP1_1st"/>
</dbReference>
<keyword evidence="5" id="KW-0539">Nucleus</keyword>
<dbReference type="GO" id="GO:0005829">
    <property type="term" value="C:cytosol"/>
    <property type="evidence" value="ECO:0007669"/>
    <property type="project" value="TreeGrafter"/>
</dbReference>
<proteinExistence type="inferred from homology"/>
<protein>
    <recommendedName>
        <fullName evidence="5">Elongator complex protein 1</fullName>
    </recommendedName>
</protein>
<gene>
    <name evidence="12" type="ORF">B0T20DRAFT_454354</name>
</gene>
<dbReference type="InterPro" id="IPR006849">
    <property type="entry name" value="Elp1"/>
</dbReference>
<dbReference type="EMBL" id="JAUTDP010000008">
    <property type="protein sequence ID" value="KAK3397033.1"/>
    <property type="molecule type" value="Genomic_DNA"/>
</dbReference>
<comment type="subcellular location">
    <subcellularLocation>
        <location evidence="5">Cytoplasm</location>
    </subcellularLocation>
    <subcellularLocation>
        <location evidence="5">Nucleus</location>
    </subcellularLocation>
</comment>
<dbReference type="Pfam" id="PF23925">
    <property type="entry name" value="A-sol_ELP1"/>
    <property type="match status" value="1"/>
</dbReference>
<evidence type="ECO:0000313" key="13">
    <source>
        <dbReference type="Proteomes" id="UP001281003"/>
    </source>
</evidence>
<keyword evidence="13" id="KW-1185">Reference proteome</keyword>
<comment type="similarity">
    <text evidence="2 5">Belongs to the ELP1/IKA1 family.</text>
</comment>
<feature type="compositionally biased region" description="Polar residues" evidence="6">
    <location>
        <begin position="1180"/>
        <end position="1193"/>
    </location>
</feature>
<dbReference type="Pfam" id="PF23936">
    <property type="entry name" value="HB_ELP1"/>
    <property type="match status" value="1"/>
</dbReference>